<dbReference type="GO" id="GO:0072527">
    <property type="term" value="P:pyrimidine-containing compound metabolic process"/>
    <property type="evidence" value="ECO:0007669"/>
    <property type="project" value="UniProtKB-ARBA"/>
</dbReference>
<evidence type="ECO:0000256" key="6">
    <source>
        <dbReference type="ARBA" id="ARBA00022801"/>
    </source>
</evidence>
<sequence length="165" mass="17909">MRWTATVTTTLLLPPALDATRLLDVALEQARAGAAEGGVPIGAALFTLDGTLLGAGRNRRVQDDDPSVHGETDAFRNAGRRASYRHTVMVTTLSPCWYCSGLVRQFGIGHLLVGESTTFTGGHAWLAEHGVSVTVLDDDRCRALMTTFIEQRPDVWFEDIGEDLP</sequence>
<dbReference type="FunFam" id="3.40.140.10:FF:000016">
    <property type="entry name" value="Cytosine deaminase"/>
    <property type="match status" value="1"/>
</dbReference>
<dbReference type="Gene3D" id="3.40.140.10">
    <property type="entry name" value="Cytidine Deaminase, domain 2"/>
    <property type="match status" value="1"/>
</dbReference>
<feature type="domain" description="CMP/dCMP-type deaminase" evidence="9">
    <location>
        <begin position="17"/>
        <end position="133"/>
    </location>
</feature>
<dbReference type="GO" id="GO:0055086">
    <property type="term" value="P:nucleobase-containing small molecule metabolic process"/>
    <property type="evidence" value="ECO:0007669"/>
    <property type="project" value="UniProtKB-ARBA"/>
</dbReference>
<keyword evidence="5" id="KW-0479">Metal-binding</keyword>
<dbReference type="HOGENOM" id="CLU_025810_7_2_11"/>
<comment type="cofactor">
    <cofactor evidence="1">
        <name>Zn(2+)</name>
        <dbReference type="ChEBI" id="CHEBI:29105"/>
    </cofactor>
</comment>
<dbReference type="Pfam" id="PF00383">
    <property type="entry name" value="dCMP_cyt_deam_1"/>
    <property type="match status" value="1"/>
</dbReference>
<comment type="subcellular location">
    <subcellularLocation>
        <location evidence="2">Cytoplasm</location>
    </subcellularLocation>
</comment>
<dbReference type="KEGG" id="kra:Krad_2066"/>
<dbReference type="AlphaFoldDB" id="A6W9R2"/>
<evidence type="ECO:0000313" key="11">
    <source>
        <dbReference type="Proteomes" id="UP000001116"/>
    </source>
</evidence>
<evidence type="ECO:0000256" key="4">
    <source>
        <dbReference type="ARBA" id="ARBA00022490"/>
    </source>
</evidence>
<accession>A6W9R2</accession>
<dbReference type="PANTHER" id="PTHR11079:SF190">
    <property type="entry name" value="CYTOSINE DEAMINASE"/>
    <property type="match status" value="1"/>
</dbReference>
<dbReference type="EC" id="3.5.4.1" evidence="10"/>
<keyword evidence="4" id="KW-0963">Cytoplasm</keyword>
<name>A6W9R2_KINRD</name>
<dbReference type="Proteomes" id="UP000001116">
    <property type="component" value="Chromosome"/>
</dbReference>
<dbReference type="EMBL" id="CP000750">
    <property type="protein sequence ID" value="ABS03551.1"/>
    <property type="molecule type" value="Genomic_DNA"/>
</dbReference>
<dbReference type="STRING" id="266940.Krad_2066"/>
<evidence type="ECO:0000256" key="5">
    <source>
        <dbReference type="ARBA" id="ARBA00022723"/>
    </source>
</evidence>
<dbReference type="PANTHER" id="PTHR11079">
    <property type="entry name" value="CYTOSINE DEAMINASE FAMILY MEMBER"/>
    <property type="match status" value="1"/>
</dbReference>
<keyword evidence="6 10" id="KW-0378">Hydrolase</keyword>
<dbReference type="GO" id="GO:0004131">
    <property type="term" value="F:cytosine deaminase activity"/>
    <property type="evidence" value="ECO:0007669"/>
    <property type="project" value="UniProtKB-EC"/>
</dbReference>
<reference evidence="11" key="1">
    <citation type="journal article" date="2008" name="PLoS ONE">
        <title>Survival in nuclear waste, extreme resistance, and potential applications gleaned from the genome sequence of Kineococcus radiotolerans SRS30216.</title>
        <authorList>
            <person name="Bagwell C.E."/>
            <person name="Bhat S."/>
            <person name="Hawkins G.M."/>
            <person name="Smith B.W."/>
            <person name="Biswas T."/>
            <person name="Hoover T.R."/>
            <person name="Saunders E."/>
            <person name="Han C.S."/>
            <person name="Tsodikov O.V."/>
            <person name="Shimkets L.J."/>
        </authorList>
    </citation>
    <scope>NUCLEOTIDE SEQUENCE [LARGE SCALE GENOMIC DNA]</scope>
    <source>
        <strain evidence="11">ATCC BAA-149 / DSM 14245 / SRS30216</strain>
    </source>
</reference>
<dbReference type="GO" id="GO:0005737">
    <property type="term" value="C:cytoplasm"/>
    <property type="evidence" value="ECO:0007669"/>
    <property type="project" value="UniProtKB-SubCell"/>
</dbReference>
<dbReference type="InterPro" id="IPR016193">
    <property type="entry name" value="Cytidine_deaminase-like"/>
</dbReference>
<dbReference type="CDD" id="cd01285">
    <property type="entry name" value="nucleoside_deaminase"/>
    <property type="match status" value="1"/>
</dbReference>
<dbReference type="GO" id="GO:0008835">
    <property type="term" value="F:diaminohydroxyphosphoribosylaminopyrimidine deaminase activity"/>
    <property type="evidence" value="ECO:0007669"/>
    <property type="project" value="TreeGrafter"/>
</dbReference>
<evidence type="ECO:0000256" key="7">
    <source>
        <dbReference type="ARBA" id="ARBA00022833"/>
    </source>
</evidence>
<dbReference type="PROSITE" id="PS51747">
    <property type="entry name" value="CYT_DCMP_DEAMINASES_2"/>
    <property type="match status" value="1"/>
</dbReference>
<organism evidence="10 11">
    <name type="scientific">Kineococcus radiotolerans (strain ATCC BAA-149 / DSM 14245 / SRS30216)</name>
    <dbReference type="NCBI Taxonomy" id="266940"/>
    <lineage>
        <taxon>Bacteria</taxon>
        <taxon>Bacillati</taxon>
        <taxon>Actinomycetota</taxon>
        <taxon>Actinomycetes</taxon>
        <taxon>Kineosporiales</taxon>
        <taxon>Kineosporiaceae</taxon>
        <taxon>Kineococcus</taxon>
    </lineage>
</organism>
<evidence type="ECO:0000256" key="8">
    <source>
        <dbReference type="ARBA" id="ARBA00060693"/>
    </source>
</evidence>
<keyword evidence="7" id="KW-0862">Zinc</keyword>
<keyword evidence="11" id="KW-1185">Reference proteome</keyword>
<evidence type="ECO:0000256" key="1">
    <source>
        <dbReference type="ARBA" id="ARBA00001947"/>
    </source>
</evidence>
<gene>
    <name evidence="10" type="ordered locus">Krad_2066</name>
</gene>
<evidence type="ECO:0000256" key="3">
    <source>
        <dbReference type="ARBA" id="ARBA00011738"/>
    </source>
</evidence>
<comment type="pathway">
    <text evidence="8">Pyrimidine metabolism.</text>
</comment>
<proteinExistence type="predicted"/>
<evidence type="ECO:0000259" key="9">
    <source>
        <dbReference type="PROSITE" id="PS51747"/>
    </source>
</evidence>
<evidence type="ECO:0000256" key="2">
    <source>
        <dbReference type="ARBA" id="ARBA00004496"/>
    </source>
</evidence>
<dbReference type="SUPFAM" id="SSF53927">
    <property type="entry name" value="Cytidine deaminase-like"/>
    <property type="match status" value="1"/>
</dbReference>
<dbReference type="InterPro" id="IPR002125">
    <property type="entry name" value="CMP_dCMP_dom"/>
</dbReference>
<dbReference type="eggNOG" id="COG0590">
    <property type="taxonomic scope" value="Bacteria"/>
</dbReference>
<comment type="subunit">
    <text evidence="3">Homodimer.</text>
</comment>
<dbReference type="GO" id="GO:0046872">
    <property type="term" value="F:metal ion binding"/>
    <property type="evidence" value="ECO:0007669"/>
    <property type="project" value="UniProtKB-KW"/>
</dbReference>
<evidence type="ECO:0000313" key="10">
    <source>
        <dbReference type="EMBL" id="ABS03551.1"/>
    </source>
</evidence>
<protein>
    <submittedName>
        <fullName evidence="10">Cytosine deaminase</fullName>
        <ecNumber evidence="10">3.5.4.1</ecNumber>
    </submittedName>
</protein>